<sequence length="301" mass="34195">MFSRRVLGSCRAIPKVHPVQGASRRLATVAETETPASTSTVPPVTTGSAQQATTQNAAERTGIIHTGIVLNRHPILTRTPTKFERAYYAYESRIERALHNPFPYEFYFRPGSLLEGKFKKEERERERKAFGYAPPRRSKANDAVLTPDAVSTEEPLQIMPRRSEADKKGDVKSLNRMGDRNLYLVVMNKENGKDVWKFPQTELSGEELLHEAVKRDLRSPYALNMDTWVVSRIPVGVYKPPSANPSGKDSYVFFYKAHILQGQVRPDGKSVLDFAWLTKQEIQAKVDENYWHGVRDILSDF</sequence>
<dbReference type="EMBL" id="JANHOG010002153">
    <property type="protein sequence ID" value="KAJ3526600.1"/>
    <property type="molecule type" value="Genomic_DNA"/>
</dbReference>
<evidence type="ECO:0000313" key="1">
    <source>
        <dbReference type="EMBL" id="KAJ3526600.1"/>
    </source>
</evidence>
<reference evidence="1" key="1">
    <citation type="submission" date="2022-07" db="EMBL/GenBank/DDBJ databases">
        <title>Genome Sequence of Phlebia brevispora.</title>
        <authorList>
            <person name="Buettner E."/>
        </authorList>
    </citation>
    <scope>NUCLEOTIDE SEQUENCE</scope>
    <source>
        <strain evidence="1">MPL23</strain>
    </source>
</reference>
<name>A0ACC1RVJ5_9APHY</name>
<accession>A0ACC1RVJ5</accession>
<keyword evidence="2" id="KW-1185">Reference proteome</keyword>
<protein>
    <submittedName>
        <fullName evidence="1">Uncharacterized protein</fullName>
    </submittedName>
</protein>
<comment type="caution">
    <text evidence="1">The sequence shown here is derived from an EMBL/GenBank/DDBJ whole genome shotgun (WGS) entry which is preliminary data.</text>
</comment>
<proteinExistence type="predicted"/>
<gene>
    <name evidence="1" type="ORF">NM688_g8244</name>
</gene>
<evidence type="ECO:0000313" key="2">
    <source>
        <dbReference type="Proteomes" id="UP001148662"/>
    </source>
</evidence>
<dbReference type="Proteomes" id="UP001148662">
    <property type="component" value="Unassembled WGS sequence"/>
</dbReference>
<organism evidence="1 2">
    <name type="scientific">Phlebia brevispora</name>
    <dbReference type="NCBI Taxonomy" id="194682"/>
    <lineage>
        <taxon>Eukaryota</taxon>
        <taxon>Fungi</taxon>
        <taxon>Dikarya</taxon>
        <taxon>Basidiomycota</taxon>
        <taxon>Agaricomycotina</taxon>
        <taxon>Agaricomycetes</taxon>
        <taxon>Polyporales</taxon>
        <taxon>Meruliaceae</taxon>
        <taxon>Phlebia</taxon>
    </lineage>
</organism>